<feature type="domain" description="HTH gntR-type" evidence="4">
    <location>
        <begin position="1"/>
        <end position="68"/>
    </location>
</feature>
<dbReference type="InterPro" id="IPR050679">
    <property type="entry name" value="Bact_HTH_transcr_reg"/>
</dbReference>
<evidence type="ECO:0000256" key="2">
    <source>
        <dbReference type="ARBA" id="ARBA00023125"/>
    </source>
</evidence>
<dbReference type="Gene3D" id="3.40.1410.10">
    <property type="entry name" value="Chorismate lyase-like"/>
    <property type="match status" value="1"/>
</dbReference>
<dbReference type="SMART" id="SM00345">
    <property type="entry name" value="HTH_GNTR"/>
    <property type="match status" value="1"/>
</dbReference>
<dbReference type="PANTHER" id="PTHR44846">
    <property type="entry name" value="MANNOSYL-D-GLYCERATE TRANSPORT/METABOLISM SYSTEM REPRESSOR MNGR-RELATED"/>
    <property type="match status" value="1"/>
</dbReference>
<gene>
    <name evidence="5" type="primary">yidP</name>
    <name evidence="5" type="ORF">VSP9026_02150</name>
</gene>
<dbReference type="PANTHER" id="PTHR44846:SF1">
    <property type="entry name" value="MANNOSYL-D-GLYCERATE TRANSPORT_METABOLISM SYSTEM REPRESSOR MNGR-RELATED"/>
    <property type="match status" value="1"/>
</dbReference>
<dbReference type="InterPro" id="IPR000524">
    <property type="entry name" value="Tscrpt_reg_HTH_GntR"/>
</dbReference>
<evidence type="ECO:0000313" key="5">
    <source>
        <dbReference type="EMBL" id="SIO94449.1"/>
    </source>
</evidence>
<dbReference type="Gene3D" id="1.10.10.10">
    <property type="entry name" value="Winged helix-like DNA-binding domain superfamily/Winged helix DNA-binding domain"/>
    <property type="match status" value="1"/>
</dbReference>
<dbReference type="Proteomes" id="UP000184774">
    <property type="component" value="Unassembled WGS sequence"/>
</dbReference>
<evidence type="ECO:0000256" key="1">
    <source>
        <dbReference type="ARBA" id="ARBA00023015"/>
    </source>
</evidence>
<name>A0A1N6M4S7_9VIBR</name>
<keyword evidence="3" id="KW-0804">Transcription</keyword>
<dbReference type="InterPro" id="IPR036388">
    <property type="entry name" value="WH-like_DNA-bd_sf"/>
</dbReference>
<sequence>MIYILIANDLRKRINSDEFRLNQPLPREVMLAEEYQVSRMTLRRAIDCLVEDGLIERRHGSGNFVIDKEIAHENKGLNSLTELSQKNNKSIVSQVLSFSMIPAPVSVAQRLKIQHGELVYYIVRVRYLDDRPVHYEESYLPVKLYPTLSIAHLEKSKFDYIEKEAGFVIEGNYFTFLPILTPASIAAYLKVEEGTPTMQVTSISNAPDGTILDFSITTENIHHYQSTYYFRRTR</sequence>
<accession>A0A1N6M4S7</accession>
<organism evidence="5 6">
    <name type="scientific">Vibrio spartinae</name>
    <dbReference type="NCBI Taxonomy" id="1918945"/>
    <lineage>
        <taxon>Bacteria</taxon>
        <taxon>Pseudomonadati</taxon>
        <taxon>Pseudomonadota</taxon>
        <taxon>Gammaproteobacteria</taxon>
        <taxon>Vibrionales</taxon>
        <taxon>Vibrionaceae</taxon>
        <taxon>Vibrio</taxon>
    </lineage>
</organism>
<dbReference type="SUPFAM" id="SSF64288">
    <property type="entry name" value="Chorismate lyase-like"/>
    <property type="match status" value="1"/>
</dbReference>
<dbReference type="GO" id="GO:0003677">
    <property type="term" value="F:DNA binding"/>
    <property type="evidence" value="ECO:0007669"/>
    <property type="project" value="UniProtKB-KW"/>
</dbReference>
<reference evidence="5 6" key="1">
    <citation type="submission" date="2016-12" db="EMBL/GenBank/DDBJ databases">
        <authorList>
            <person name="Song W.-J."/>
            <person name="Kurnit D.M."/>
        </authorList>
    </citation>
    <scope>NUCLEOTIDE SEQUENCE [LARGE SCALE GENOMIC DNA]</scope>
    <source>
        <strain evidence="5 6">CECT 9026</strain>
    </source>
</reference>
<dbReference type="InterPro" id="IPR036390">
    <property type="entry name" value="WH_DNA-bd_sf"/>
</dbReference>
<dbReference type="AlphaFoldDB" id="A0A1N6M4S7"/>
<dbReference type="CDD" id="cd07377">
    <property type="entry name" value="WHTH_GntR"/>
    <property type="match status" value="1"/>
</dbReference>
<dbReference type="GO" id="GO:0003700">
    <property type="term" value="F:DNA-binding transcription factor activity"/>
    <property type="evidence" value="ECO:0007669"/>
    <property type="project" value="InterPro"/>
</dbReference>
<protein>
    <submittedName>
        <fullName evidence="5">Putative HTH-type transcriptional regulator YidP</fullName>
    </submittedName>
</protein>
<dbReference type="EMBL" id="FSSB01000013">
    <property type="protein sequence ID" value="SIO94449.1"/>
    <property type="molecule type" value="Genomic_DNA"/>
</dbReference>
<dbReference type="RefSeq" id="WP_074372993.1">
    <property type="nucleotide sequence ID" value="NZ_AP024907.1"/>
</dbReference>
<dbReference type="PRINTS" id="PR00035">
    <property type="entry name" value="HTHGNTR"/>
</dbReference>
<keyword evidence="2" id="KW-0238">DNA-binding</keyword>
<dbReference type="SUPFAM" id="SSF46785">
    <property type="entry name" value="Winged helix' DNA-binding domain"/>
    <property type="match status" value="1"/>
</dbReference>
<dbReference type="OrthoDB" id="6626198at2"/>
<keyword evidence="1" id="KW-0805">Transcription regulation</keyword>
<dbReference type="SMART" id="SM00866">
    <property type="entry name" value="UTRA"/>
    <property type="match status" value="1"/>
</dbReference>
<evidence type="ECO:0000256" key="3">
    <source>
        <dbReference type="ARBA" id="ARBA00023163"/>
    </source>
</evidence>
<proteinExistence type="predicted"/>
<dbReference type="Pfam" id="PF00392">
    <property type="entry name" value="GntR"/>
    <property type="match status" value="1"/>
</dbReference>
<dbReference type="InterPro" id="IPR028978">
    <property type="entry name" value="Chorismate_lyase_/UTRA_dom_sf"/>
</dbReference>
<evidence type="ECO:0000313" key="6">
    <source>
        <dbReference type="Proteomes" id="UP000184774"/>
    </source>
</evidence>
<evidence type="ECO:0000259" key="4">
    <source>
        <dbReference type="PROSITE" id="PS50949"/>
    </source>
</evidence>
<dbReference type="PROSITE" id="PS50949">
    <property type="entry name" value="HTH_GNTR"/>
    <property type="match status" value="1"/>
</dbReference>
<dbReference type="GO" id="GO:0045892">
    <property type="term" value="P:negative regulation of DNA-templated transcription"/>
    <property type="evidence" value="ECO:0007669"/>
    <property type="project" value="TreeGrafter"/>
</dbReference>
<dbReference type="Pfam" id="PF07702">
    <property type="entry name" value="UTRA"/>
    <property type="match status" value="1"/>
</dbReference>
<dbReference type="InterPro" id="IPR011663">
    <property type="entry name" value="UTRA"/>
</dbReference>